<dbReference type="InterPro" id="IPR002104">
    <property type="entry name" value="Integrase_catalytic"/>
</dbReference>
<evidence type="ECO:0000256" key="1">
    <source>
        <dbReference type="ARBA" id="ARBA00008857"/>
    </source>
</evidence>
<evidence type="ECO:0000313" key="6">
    <source>
        <dbReference type="EMBL" id="USD23373.1"/>
    </source>
</evidence>
<gene>
    <name evidence="6" type="ORF">MJO52_09615</name>
</gene>
<dbReference type="InterPro" id="IPR011010">
    <property type="entry name" value="DNA_brk_join_enz"/>
</dbReference>
<keyword evidence="7" id="KW-1185">Reference proteome</keyword>
<dbReference type="InterPro" id="IPR050090">
    <property type="entry name" value="Tyrosine_recombinase_XerCD"/>
</dbReference>
<dbReference type="PANTHER" id="PTHR30349:SF41">
    <property type="entry name" value="INTEGRASE_RECOMBINASE PROTEIN MJ0367-RELATED"/>
    <property type="match status" value="1"/>
</dbReference>
<dbReference type="RefSeq" id="WP_252085719.1">
    <property type="nucleotide sequence ID" value="NZ_CP092418.1"/>
</dbReference>
<evidence type="ECO:0000256" key="3">
    <source>
        <dbReference type="ARBA" id="ARBA00023125"/>
    </source>
</evidence>
<evidence type="ECO:0000256" key="4">
    <source>
        <dbReference type="ARBA" id="ARBA00023172"/>
    </source>
</evidence>
<dbReference type="PANTHER" id="PTHR30349">
    <property type="entry name" value="PHAGE INTEGRASE-RELATED"/>
    <property type="match status" value="1"/>
</dbReference>
<dbReference type="EMBL" id="CP092418">
    <property type="protein sequence ID" value="USD23373.1"/>
    <property type="molecule type" value="Genomic_DNA"/>
</dbReference>
<keyword evidence="2" id="KW-0229">DNA integration</keyword>
<dbReference type="Gene3D" id="1.10.443.10">
    <property type="entry name" value="Intergrase catalytic core"/>
    <property type="match status" value="1"/>
</dbReference>
<evidence type="ECO:0000259" key="5">
    <source>
        <dbReference type="PROSITE" id="PS51898"/>
    </source>
</evidence>
<dbReference type="InterPro" id="IPR013762">
    <property type="entry name" value="Integrase-like_cat_sf"/>
</dbReference>
<sequence length="251" mass="28091">MARTRPVNRLESVTVPGSGQAEIVEQPKQLAHILWAASRGDTGKRNVALIWMLFGSGLRINEVAQLKIGDIYHSTGELKQAFRLPGTYTKTGKPRTVYLLVPQQRASLEDLRAQRIEDRVMLSEDGTFGGLAPDSPVFLSLKGKQWRKLSFNFKKYPDADGNIKTTLVCGSFENLARDIIKQAGIHGGSSHSGRRSLASWMDRKGFDLQLIQDILGHSTADMTLIYIDPWEKRIKEVFKNSCLGLKLPDFH</sequence>
<evidence type="ECO:0000313" key="7">
    <source>
        <dbReference type="Proteomes" id="UP001055658"/>
    </source>
</evidence>
<dbReference type="Proteomes" id="UP001055658">
    <property type="component" value="Chromosome"/>
</dbReference>
<dbReference type="PROSITE" id="PS51898">
    <property type="entry name" value="TYR_RECOMBINASE"/>
    <property type="match status" value="1"/>
</dbReference>
<comment type="similarity">
    <text evidence="1">Belongs to the 'phage' integrase family.</text>
</comment>
<reference evidence="6" key="1">
    <citation type="submission" date="2022-02" db="EMBL/GenBank/DDBJ databases">
        <title>Coral-associated bacteria.</title>
        <authorList>
            <person name="Tang K."/>
            <person name="Wang X."/>
        </authorList>
    </citation>
    <scope>NUCLEOTIDE SEQUENCE</scope>
    <source>
        <strain evidence="6">SCSIO 43006</strain>
    </source>
</reference>
<keyword evidence="3" id="KW-0238">DNA-binding</keyword>
<organism evidence="6 7">
    <name type="scientific">Microbulbifer variabilis</name>
    <dbReference type="NCBI Taxonomy" id="266805"/>
    <lineage>
        <taxon>Bacteria</taxon>
        <taxon>Pseudomonadati</taxon>
        <taxon>Pseudomonadota</taxon>
        <taxon>Gammaproteobacteria</taxon>
        <taxon>Cellvibrionales</taxon>
        <taxon>Microbulbiferaceae</taxon>
        <taxon>Microbulbifer</taxon>
    </lineage>
</organism>
<protein>
    <submittedName>
        <fullName evidence="6">Site-specific integrase</fullName>
    </submittedName>
</protein>
<proteinExistence type="inferred from homology"/>
<keyword evidence="4" id="KW-0233">DNA recombination</keyword>
<name>A0ABY4VGD8_9GAMM</name>
<dbReference type="CDD" id="cd00397">
    <property type="entry name" value="DNA_BRE_C"/>
    <property type="match status" value="1"/>
</dbReference>
<evidence type="ECO:0000256" key="2">
    <source>
        <dbReference type="ARBA" id="ARBA00022908"/>
    </source>
</evidence>
<accession>A0ABY4VGD8</accession>
<dbReference type="Pfam" id="PF00589">
    <property type="entry name" value="Phage_integrase"/>
    <property type="match status" value="1"/>
</dbReference>
<feature type="domain" description="Tyr recombinase" evidence="5">
    <location>
        <begin position="19"/>
        <end position="239"/>
    </location>
</feature>
<dbReference type="SUPFAM" id="SSF56349">
    <property type="entry name" value="DNA breaking-rejoining enzymes"/>
    <property type="match status" value="1"/>
</dbReference>